<dbReference type="InterPro" id="IPR002347">
    <property type="entry name" value="SDR_fam"/>
</dbReference>
<keyword evidence="4" id="KW-1185">Reference proteome</keyword>
<dbReference type="PANTHER" id="PTHR43115:SF4">
    <property type="entry name" value="DEHYDROGENASE_REDUCTASE SDR FAMILY MEMBER 11"/>
    <property type="match status" value="1"/>
</dbReference>
<comment type="caution">
    <text evidence="3">The sequence shown here is derived from an EMBL/GenBank/DDBJ whole genome shotgun (WGS) entry which is preliminary data.</text>
</comment>
<evidence type="ECO:0000313" key="3">
    <source>
        <dbReference type="EMBL" id="KAG4411781.1"/>
    </source>
</evidence>
<dbReference type="CDD" id="cd05233">
    <property type="entry name" value="SDR_c"/>
    <property type="match status" value="1"/>
</dbReference>
<dbReference type="GO" id="GO:0016491">
    <property type="term" value="F:oxidoreductase activity"/>
    <property type="evidence" value="ECO:0007669"/>
    <property type="project" value="UniProtKB-KW"/>
</dbReference>
<proteinExistence type="inferred from homology"/>
<dbReference type="Pfam" id="PF00106">
    <property type="entry name" value="adh_short"/>
    <property type="match status" value="1"/>
</dbReference>
<dbReference type="Gene3D" id="3.40.50.720">
    <property type="entry name" value="NAD(P)-binding Rossmann-like Domain"/>
    <property type="match status" value="1"/>
</dbReference>
<evidence type="ECO:0000256" key="2">
    <source>
        <dbReference type="ARBA" id="ARBA00023002"/>
    </source>
</evidence>
<dbReference type="AlphaFoldDB" id="A0A8H7T2H1"/>
<dbReference type="OrthoDB" id="1933717at2759"/>
<sequence length="305" mass="33607">MGEAVDPDQFSTPFLATKILRRDPYPAILPTNPSNSQKDRIIIITGASVGLGEAAAKVWARAGAKGIVITARNLLALNRLAEELKVISPSTNILAIKTDISNEDDVKNLFAQIQKTFGRAANVLLNNAGILEDSHIIDTPVEQWWKTMEINVKGLYSMTHHFINSQRDPKESTATIINVSSGRAGFLNAGGSAYNISKLAEQRFSEHLQIELPNLRVFTTMPGIVMTAMQQEVFFPFAKDHADLTGMLALYLVQQRADFLKGSMVSVNWDVEELEEHKEEIVQKKALMTSWMPILPFCGGKGLGA</sequence>
<dbReference type="InterPro" id="IPR036291">
    <property type="entry name" value="NAD(P)-bd_dom_sf"/>
</dbReference>
<organism evidence="3 4">
    <name type="scientific">Cadophora malorum</name>
    <dbReference type="NCBI Taxonomy" id="108018"/>
    <lineage>
        <taxon>Eukaryota</taxon>
        <taxon>Fungi</taxon>
        <taxon>Dikarya</taxon>
        <taxon>Ascomycota</taxon>
        <taxon>Pezizomycotina</taxon>
        <taxon>Leotiomycetes</taxon>
        <taxon>Helotiales</taxon>
        <taxon>Ploettnerulaceae</taxon>
        <taxon>Cadophora</taxon>
    </lineage>
</organism>
<dbReference type="PANTHER" id="PTHR43115">
    <property type="entry name" value="DEHYDROGENASE/REDUCTASE SDR FAMILY MEMBER 11"/>
    <property type="match status" value="1"/>
</dbReference>
<comment type="similarity">
    <text evidence="1">Belongs to the short-chain dehydrogenases/reductases (SDR) family.</text>
</comment>
<name>A0A8H7T2H1_9HELO</name>
<gene>
    <name evidence="3" type="ORF">IFR04_015087</name>
</gene>
<dbReference type="PRINTS" id="PR00081">
    <property type="entry name" value="GDHRDH"/>
</dbReference>
<dbReference type="Proteomes" id="UP000664132">
    <property type="component" value="Unassembled WGS sequence"/>
</dbReference>
<accession>A0A8H7T2H1</accession>
<protein>
    <recommendedName>
        <fullName evidence="5">NAD(P)-binding protein</fullName>
    </recommendedName>
</protein>
<evidence type="ECO:0000313" key="4">
    <source>
        <dbReference type="Proteomes" id="UP000664132"/>
    </source>
</evidence>
<keyword evidence="2" id="KW-0560">Oxidoreductase</keyword>
<reference evidence="3" key="1">
    <citation type="submission" date="2021-02" db="EMBL/GenBank/DDBJ databases">
        <title>Genome sequence Cadophora malorum strain M34.</title>
        <authorList>
            <person name="Stefanovic E."/>
            <person name="Vu D."/>
            <person name="Scully C."/>
            <person name="Dijksterhuis J."/>
            <person name="Roader J."/>
            <person name="Houbraken J."/>
        </authorList>
    </citation>
    <scope>NUCLEOTIDE SEQUENCE</scope>
    <source>
        <strain evidence="3">M34</strain>
    </source>
</reference>
<dbReference type="SUPFAM" id="SSF51735">
    <property type="entry name" value="NAD(P)-binding Rossmann-fold domains"/>
    <property type="match status" value="1"/>
</dbReference>
<dbReference type="EMBL" id="JAFJYH010000440">
    <property type="protein sequence ID" value="KAG4411781.1"/>
    <property type="molecule type" value="Genomic_DNA"/>
</dbReference>
<evidence type="ECO:0008006" key="5">
    <source>
        <dbReference type="Google" id="ProtNLM"/>
    </source>
</evidence>
<evidence type="ECO:0000256" key="1">
    <source>
        <dbReference type="ARBA" id="ARBA00006484"/>
    </source>
</evidence>